<evidence type="ECO:0000313" key="3">
    <source>
        <dbReference type="Proteomes" id="UP000530268"/>
    </source>
</evidence>
<feature type="transmembrane region" description="Helical" evidence="1">
    <location>
        <begin position="32"/>
        <end position="59"/>
    </location>
</feature>
<evidence type="ECO:0000313" key="2">
    <source>
        <dbReference type="EMBL" id="MBB3993710.1"/>
    </source>
</evidence>
<keyword evidence="1" id="KW-0812">Transmembrane</keyword>
<sequence>MKLFDGQVHVLEIAGLIVASVFAHAIGYSLPILAAILLILWPLLLLQMLAEGLLIAVFGGIERLYRKARPPKPKPVAPPKASVVPRTGIARYLWYVPLLTMTAGYARYVYETGRWFL</sequence>
<keyword evidence="1" id="KW-1133">Transmembrane helix</keyword>
<protein>
    <submittedName>
        <fullName evidence="2">Uncharacterized protein</fullName>
    </submittedName>
</protein>
<reference evidence="2 3" key="1">
    <citation type="submission" date="2020-08" db="EMBL/GenBank/DDBJ databases">
        <title>Genomic Encyclopedia of Type Strains, Phase IV (KMG-IV): sequencing the most valuable type-strain genomes for metagenomic binning, comparative biology and taxonomic classification.</title>
        <authorList>
            <person name="Goeker M."/>
        </authorList>
    </citation>
    <scope>NUCLEOTIDE SEQUENCE [LARGE SCALE GENOMIC DNA]</scope>
    <source>
        <strain evidence="2 3">DSM 102234</strain>
    </source>
</reference>
<dbReference type="EMBL" id="JACIEI010000003">
    <property type="protein sequence ID" value="MBB3993710.1"/>
    <property type="molecule type" value="Genomic_DNA"/>
</dbReference>
<dbReference type="AlphaFoldDB" id="A0A7W6GZM6"/>
<gene>
    <name evidence="2" type="ORF">GGR95_001341</name>
</gene>
<keyword evidence="3" id="KW-1185">Reference proteome</keyword>
<proteinExistence type="predicted"/>
<feature type="transmembrane region" description="Helical" evidence="1">
    <location>
        <begin position="7"/>
        <end position="26"/>
    </location>
</feature>
<keyword evidence="1" id="KW-0472">Membrane</keyword>
<evidence type="ECO:0000256" key="1">
    <source>
        <dbReference type="SAM" id="Phobius"/>
    </source>
</evidence>
<dbReference type="RefSeq" id="WP_184564053.1">
    <property type="nucleotide sequence ID" value="NZ_JACIEI010000003.1"/>
</dbReference>
<organism evidence="2 3">
    <name type="scientific">Sulfitobacter undariae</name>
    <dbReference type="NCBI Taxonomy" id="1563671"/>
    <lineage>
        <taxon>Bacteria</taxon>
        <taxon>Pseudomonadati</taxon>
        <taxon>Pseudomonadota</taxon>
        <taxon>Alphaproteobacteria</taxon>
        <taxon>Rhodobacterales</taxon>
        <taxon>Roseobacteraceae</taxon>
        <taxon>Sulfitobacter</taxon>
    </lineage>
</organism>
<accession>A0A7W6GZM6</accession>
<comment type="caution">
    <text evidence="2">The sequence shown here is derived from an EMBL/GenBank/DDBJ whole genome shotgun (WGS) entry which is preliminary data.</text>
</comment>
<name>A0A7W6GZM6_9RHOB</name>
<feature type="transmembrane region" description="Helical" evidence="1">
    <location>
        <begin position="92"/>
        <end position="110"/>
    </location>
</feature>
<dbReference type="Proteomes" id="UP000530268">
    <property type="component" value="Unassembled WGS sequence"/>
</dbReference>